<dbReference type="Proteomes" id="UP000326452">
    <property type="component" value="Unassembled WGS sequence"/>
</dbReference>
<comment type="function">
    <text evidence="1 7">Part of the ABC transporter complex PstSACB involved in phosphate import.</text>
</comment>
<dbReference type="PANTHER" id="PTHR42996">
    <property type="entry name" value="PHOSPHATE-BINDING PROTEIN PSTS"/>
    <property type="match status" value="1"/>
</dbReference>
<name>A0A5E7SBI8_PSEFL</name>
<dbReference type="GO" id="GO:0042301">
    <property type="term" value="F:phosphate ion binding"/>
    <property type="evidence" value="ECO:0007669"/>
    <property type="project" value="InterPro"/>
</dbReference>
<dbReference type="OrthoDB" id="9801510at2"/>
<evidence type="ECO:0000256" key="8">
    <source>
        <dbReference type="SAM" id="SignalP"/>
    </source>
</evidence>
<evidence type="ECO:0000256" key="2">
    <source>
        <dbReference type="ARBA" id="ARBA00008725"/>
    </source>
</evidence>
<keyword evidence="6 7" id="KW-0592">Phosphate transport</keyword>
<comment type="similarity">
    <text evidence="2 7">Belongs to the PstS family.</text>
</comment>
<evidence type="ECO:0000259" key="9">
    <source>
        <dbReference type="Pfam" id="PF12849"/>
    </source>
</evidence>
<evidence type="ECO:0000256" key="7">
    <source>
        <dbReference type="PIRNR" id="PIRNR002756"/>
    </source>
</evidence>
<keyword evidence="5 7" id="KW-0813">Transport</keyword>
<dbReference type="RefSeq" id="WP_064120671.1">
    <property type="nucleotide sequence ID" value="NZ_CABVJC010000002.1"/>
</dbReference>
<evidence type="ECO:0000256" key="3">
    <source>
        <dbReference type="ARBA" id="ARBA00011529"/>
    </source>
</evidence>
<gene>
    <name evidence="10" type="primary">phoA2_1</name>
    <name evidence="10" type="ORF">PS941_00951</name>
</gene>
<evidence type="ECO:0000256" key="5">
    <source>
        <dbReference type="ARBA" id="ARBA00022448"/>
    </source>
</evidence>
<dbReference type="SUPFAM" id="SSF53850">
    <property type="entry name" value="Periplasmic binding protein-like II"/>
    <property type="match status" value="1"/>
</dbReference>
<dbReference type="GO" id="GO:0035435">
    <property type="term" value="P:phosphate ion transmembrane transport"/>
    <property type="evidence" value="ECO:0007669"/>
    <property type="project" value="InterPro"/>
</dbReference>
<comment type="subunit">
    <text evidence="3 7">The complex is composed of two ATP-binding proteins (PstB), two transmembrane proteins (PstC and PstA) and a solute-binding protein (PstS).</text>
</comment>
<evidence type="ECO:0000313" key="11">
    <source>
        <dbReference type="Proteomes" id="UP000326452"/>
    </source>
</evidence>
<organism evidence="10 11">
    <name type="scientific">Pseudomonas fluorescens</name>
    <dbReference type="NCBI Taxonomy" id="294"/>
    <lineage>
        <taxon>Bacteria</taxon>
        <taxon>Pseudomonadati</taxon>
        <taxon>Pseudomonadota</taxon>
        <taxon>Gammaproteobacteria</taxon>
        <taxon>Pseudomonadales</taxon>
        <taxon>Pseudomonadaceae</taxon>
        <taxon>Pseudomonas</taxon>
    </lineage>
</organism>
<feature type="chain" id="PRO_5023003477" description="Phosphate-binding protein PstS" evidence="8">
    <location>
        <begin position="24"/>
        <end position="369"/>
    </location>
</feature>
<protein>
    <recommendedName>
        <fullName evidence="4 7">Phosphate-binding protein PstS</fullName>
    </recommendedName>
</protein>
<dbReference type="AlphaFoldDB" id="A0A5E7SBI8"/>
<sequence precursor="true">MFKRTLIAASLTVAALASAQAMAVTGGGATLPAALYKGSADSILPANFTYAAVGSGAGKTAFLTNVATGFGATGTVHFAGSDSVLSASDISTYNSAFGASYGPLIQLPSVATSVAIPYKKSGQTALNLTSAQLCDAFSGTVTTWGGLLGTADTTPIRIVYRNVSSGTSEILTRHLNAVCPTKFTTNSTFVNARPAGSTLPSNWVGVAGTADVAPTVAAVDGSLGYVGPDGVDATSNALVSRINNVQPTSANVALALASVTPPATAALAADPTRWSPVVANPAIGYKLAAYTNLIVGQCYKDAAVANDVKAFLTTHYNTTTNDLAVKNHGFVTVPSAWKTKVYETFVSNATGYNLNINNTSVCNTIGRPL</sequence>
<evidence type="ECO:0000256" key="4">
    <source>
        <dbReference type="ARBA" id="ARBA00021889"/>
    </source>
</evidence>
<dbReference type="Pfam" id="PF12849">
    <property type="entry name" value="PBP_like_2"/>
    <property type="match status" value="1"/>
</dbReference>
<dbReference type="GO" id="GO:0016787">
    <property type="term" value="F:hydrolase activity"/>
    <property type="evidence" value="ECO:0007669"/>
    <property type="project" value="UniProtKB-KW"/>
</dbReference>
<feature type="domain" description="PBP" evidence="9">
    <location>
        <begin position="45"/>
        <end position="311"/>
    </location>
</feature>
<evidence type="ECO:0000256" key="1">
    <source>
        <dbReference type="ARBA" id="ARBA00002841"/>
    </source>
</evidence>
<feature type="signal peptide" evidence="8">
    <location>
        <begin position="1"/>
        <end position="23"/>
    </location>
</feature>
<dbReference type="InterPro" id="IPR005673">
    <property type="entry name" value="ABC_phos-bd_PstS"/>
</dbReference>
<evidence type="ECO:0000256" key="6">
    <source>
        <dbReference type="ARBA" id="ARBA00022592"/>
    </source>
</evidence>
<accession>A0A5E7SBI8</accession>
<dbReference type="PANTHER" id="PTHR42996:SF1">
    <property type="entry name" value="PHOSPHATE-BINDING PROTEIN PSTS"/>
    <property type="match status" value="1"/>
</dbReference>
<keyword evidence="8" id="KW-0732">Signal</keyword>
<reference evidence="10 11" key="1">
    <citation type="submission" date="2019-09" db="EMBL/GenBank/DDBJ databases">
        <authorList>
            <person name="Chandra G."/>
            <person name="Truman W A."/>
        </authorList>
    </citation>
    <scope>NUCLEOTIDE SEQUENCE [LARGE SCALE GENOMIC DNA]</scope>
    <source>
        <strain evidence="10">PS941</strain>
    </source>
</reference>
<dbReference type="EMBL" id="CABVJC010000002">
    <property type="protein sequence ID" value="VVP83288.1"/>
    <property type="molecule type" value="Genomic_DNA"/>
</dbReference>
<evidence type="ECO:0000313" key="10">
    <source>
        <dbReference type="EMBL" id="VVP83288.1"/>
    </source>
</evidence>
<dbReference type="GO" id="GO:0043190">
    <property type="term" value="C:ATP-binding cassette (ABC) transporter complex"/>
    <property type="evidence" value="ECO:0007669"/>
    <property type="project" value="InterPro"/>
</dbReference>
<dbReference type="PIRSF" id="PIRSF002756">
    <property type="entry name" value="PstS"/>
    <property type="match status" value="1"/>
</dbReference>
<proteinExistence type="inferred from homology"/>
<keyword evidence="10" id="KW-0378">Hydrolase</keyword>
<dbReference type="InterPro" id="IPR024370">
    <property type="entry name" value="PBP_domain"/>
</dbReference>
<dbReference type="InterPro" id="IPR050962">
    <property type="entry name" value="Phosphate-bind_PstS"/>
</dbReference>
<dbReference type="Gene3D" id="3.40.190.10">
    <property type="entry name" value="Periplasmic binding protein-like II"/>
    <property type="match status" value="2"/>
</dbReference>